<protein>
    <submittedName>
        <fullName evidence="1">Uncharacterized protein</fullName>
    </submittedName>
</protein>
<reference evidence="1 2" key="1">
    <citation type="journal article" date="2014" name="PLoS ONE">
        <title>Global Analysis of Gene Expression Profiles in Physic Nut (Jatropha curcas L.) Seedlings Exposed to Salt Stress.</title>
        <authorList>
            <person name="Zhang L."/>
            <person name="Zhang C."/>
            <person name="Wu P."/>
            <person name="Chen Y."/>
            <person name="Li M."/>
            <person name="Jiang H."/>
            <person name="Wu G."/>
        </authorList>
    </citation>
    <scope>NUCLEOTIDE SEQUENCE [LARGE SCALE GENOMIC DNA]</scope>
    <source>
        <strain evidence="2">cv. GZQX0401</strain>
        <tissue evidence="1">Young leaves</tissue>
    </source>
</reference>
<name>A0A067K382_JATCU</name>
<dbReference type="Proteomes" id="UP000027138">
    <property type="component" value="Unassembled WGS sequence"/>
</dbReference>
<evidence type="ECO:0000313" key="1">
    <source>
        <dbReference type="EMBL" id="KDP30681.1"/>
    </source>
</evidence>
<sequence>MLETLWGLQLRVPFELGMPVLARNGPDSGFATAIHGSSVIRASSSELMGEKRSLRRGEWIKHVPRPQAAEIDVDRRKLVNTSCQGEQLRLAPIEVLSVREEAVAPVEEEEERKKRRN</sequence>
<gene>
    <name evidence="1" type="ORF">JCGZ_15556</name>
</gene>
<proteinExistence type="predicted"/>
<dbReference type="EMBL" id="KK914652">
    <property type="protein sequence ID" value="KDP30681.1"/>
    <property type="molecule type" value="Genomic_DNA"/>
</dbReference>
<organism evidence="1 2">
    <name type="scientific">Jatropha curcas</name>
    <name type="common">Barbados nut</name>
    <dbReference type="NCBI Taxonomy" id="180498"/>
    <lineage>
        <taxon>Eukaryota</taxon>
        <taxon>Viridiplantae</taxon>
        <taxon>Streptophyta</taxon>
        <taxon>Embryophyta</taxon>
        <taxon>Tracheophyta</taxon>
        <taxon>Spermatophyta</taxon>
        <taxon>Magnoliopsida</taxon>
        <taxon>eudicotyledons</taxon>
        <taxon>Gunneridae</taxon>
        <taxon>Pentapetalae</taxon>
        <taxon>rosids</taxon>
        <taxon>fabids</taxon>
        <taxon>Malpighiales</taxon>
        <taxon>Euphorbiaceae</taxon>
        <taxon>Crotonoideae</taxon>
        <taxon>Jatropheae</taxon>
        <taxon>Jatropha</taxon>
    </lineage>
</organism>
<keyword evidence="2" id="KW-1185">Reference proteome</keyword>
<accession>A0A067K382</accession>
<evidence type="ECO:0000313" key="2">
    <source>
        <dbReference type="Proteomes" id="UP000027138"/>
    </source>
</evidence>
<dbReference type="AlphaFoldDB" id="A0A067K382"/>